<keyword evidence="3 8" id="KW-0812">Transmembrane</keyword>
<reference evidence="10" key="2">
    <citation type="submission" date="2023-06" db="EMBL/GenBank/DDBJ databases">
        <authorList>
            <consortium name="Lawrence Berkeley National Laboratory"/>
            <person name="Haridas S."/>
            <person name="Hensen N."/>
            <person name="Bonometti L."/>
            <person name="Westerberg I."/>
            <person name="Brannstrom I.O."/>
            <person name="Guillou S."/>
            <person name="Cros-Aarteil S."/>
            <person name="Calhoun S."/>
            <person name="Kuo A."/>
            <person name="Mondo S."/>
            <person name="Pangilinan J."/>
            <person name="Riley R."/>
            <person name="Labutti K."/>
            <person name="Andreopoulos B."/>
            <person name="Lipzen A."/>
            <person name="Chen C."/>
            <person name="Yanf M."/>
            <person name="Daum C."/>
            <person name="Ng V."/>
            <person name="Clum A."/>
            <person name="Steindorff A."/>
            <person name="Ohm R."/>
            <person name="Martin F."/>
            <person name="Silar P."/>
            <person name="Natvig D."/>
            <person name="Lalanne C."/>
            <person name="Gautier V."/>
            <person name="Ament-Velasquez S.L."/>
            <person name="Kruys A."/>
            <person name="Hutchinson M.I."/>
            <person name="Powell A.J."/>
            <person name="Barry K."/>
            <person name="Miller A.N."/>
            <person name="Grigoriev I.V."/>
            <person name="Debuchy R."/>
            <person name="Gladieux P."/>
            <person name="Thoren M.H."/>
            <person name="Johannesson H."/>
        </authorList>
    </citation>
    <scope>NUCLEOTIDE SEQUENCE</scope>
    <source>
        <strain evidence="10">CBS 118394</strain>
    </source>
</reference>
<evidence type="ECO:0000313" key="11">
    <source>
        <dbReference type="Proteomes" id="UP001283341"/>
    </source>
</evidence>
<feature type="coiled-coil region" evidence="6">
    <location>
        <begin position="155"/>
        <end position="189"/>
    </location>
</feature>
<dbReference type="InterPro" id="IPR006011">
    <property type="entry name" value="Syntaxin_N"/>
</dbReference>
<keyword evidence="11" id="KW-1185">Reference proteome</keyword>
<dbReference type="GO" id="GO:0005886">
    <property type="term" value="C:plasma membrane"/>
    <property type="evidence" value="ECO:0007669"/>
    <property type="project" value="TreeGrafter"/>
</dbReference>
<sequence length="340" mass="38582">MSYNNQYQSNPYHQAPSQEAGYGYGQQEQHEMQPYGQPYESYGGQQQQPPQQSSSSPYGAAPEQQQQHHANVLSQGEFLGRVKNIRDEIQALKNSVHQIASAHQRALTSSDGSAQRQLEQLSASTQLQNTSIRDQIKQLKADVERTTDGSFGLKKRQFESLNKDYKAEIQNFMQEEQQYKERYREQIARQYRIVNPEATEDEVRQAADADWGNEGIFQTALRSNRSGQASAVLGNVRARHNELQKIEQSIIELAGLFQDLESLIIQQGAVIERAEEQTEQTNVNLDKGNEEVSKGIEHARRRRRLKWWCALVVFLIILAIALGVGLGIYFTNQGKNKTTA</sequence>
<protein>
    <submittedName>
        <fullName evidence="10">t-SNARE</fullName>
    </submittedName>
</protein>
<keyword evidence="5 8" id="KW-0472">Membrane</keyword>
<keyword evidence="6" id="KW-0175">Coiled coil</keyword>
<dbReference type="GO" id="GO:0048278">
    <property type="term" value="P:vesicle docking"/>
    <property type="evidence" value="ECO:0007669"/>
    <property type="project" value="TreeGrafter"/>
</dbReference>
<dbReference type="PANTHER" id="PTHR19957:SF307">
    <property type="entry name" value="PROTEIN SSO1-RELATED"/>
    <property type="match status" value="1"/>
</dbReference>
<dbReference type="SUPFAM" id="SSF47661">
    <property type="entry name" value="t-snare proteins"/>
    <property type="match status" value="1"/>
</dbReference>
<proteinExistence type="inferred from homology"/>
<dbReference type="Gene3D" id="1.20.58.70">
    <property type="match status" value="1"/>
</dbReference>
<dbReference type="SMART" id="SM00397">
    <property type="entry name" value="t_SNARE"/>
    <property type="match status" value="1"/>
</dbReference>
<evidence type="ECO:0000256" key="7">
    <source>
        <dbReference type="SAM" id="MobiDB-lite"/>
    </source>
</evidence>
<evidence type="ECO:0000256" key="2">
    <source>
        <dbReference type="ARBA" id="ARBA00009063"/>
    </source>
</evidence>
<dbReference type="EMBL" id="JAUEDM010000002">
    <property type="protein sequence ID" value="KAK3326386.1"/>
    <property type="molecule type" value="Genomic_DNA"/>
</dbReference>
<evidence type="ECO:0000256" key="3">
    <source>
        <dbReference type="ARBA" id="ARBA00022692"/>
    </source>
</evidence>
<feature type="domain" description="T-SNARE coiled-coil homology" evidence="9">
    <location>
        <begin position="233"/>
        <end position="295"/>
    </location>
</feature>
<feature type="transmembrane region" description="Helical" evidence="8">
    <location>
        <begin position="307"/>
        <end position="330"/>
    </location>
</feature>
<dbReference type="Proteomes" id="UP001283341">
    <property type="component" value="Unassembled WGS sequence"/>
</dbReference>
<feature type="region of interest" description="Disordered" evidence="7">
    <location>
        <begin position="1"/>
        <end position="69"/>
    </location>
</feature>
<evidence type="ECO:0000256" key="6">
    <source>
        <dbReference type="SAM" id="Coils"/>
    </source>
</evidence>
<reference evidence="10" key="1">
    <citation type="journal article" date="2023" name="Mol. Phylogenet. Evol.">
        <title>Genome-scale phylogeny and comparative genomics of the fungal order Sordariales.</title>
        <authorList>
            <person name="Hensen N."/>
            <person name="Bonometti L."/>
            <person name="Westerberg I."/>
            <person name="Brannstrom I.O."/>
            <person name="Guillou S."/>
            <person name="Cros-Aarteil S."/>
            <person name="Calhoun S."/>
            <person name="Haridas S."/>
            <person name="Kuo A."/>
            <person name="Mondo S."/>
            <person name="Pangilinan J."/>
            <person name="Riley R."/>
            <person name="LaButti K."/>
            <person name="Andreopoulos B."/>
            <person name="Lipzen A."/>
            <person name="Chen C."/>
            <person name="Yan M."/>
            <person name="Daum C."/>
            <person name="Ng V."/>
            <person name="Clum A."/>
            <person name="Steindorff A."/>
            <person name="Ohm R.A."/>
            <person name="Martin F."/>
            <person name="Silar P."/>
            <person name="Natvig D.O."/>
            <person name="Lalanne C."/>
            <person name="Gautier V."/>
            <person name="Ament-Velasquez S.L."/>
            <person name="Kruys A."/>
            <person name="Hutchinson M.I."/>
            <person name="Powell A.J."/>
            <person name="Barry K."/>
            <person name="Miller A.N."/>
            <person name="Grigoriev I.V."/>
            <person name="Debuchy R."/>
            <person name="Gladieux P."/>
            <person name="Hiltunen Thoren M."/>
            <person name="Johannesson H."/>
        </authorList>
    </citation>
    <scope>NUCLEOTIDE SEQUENCE</scope>
    <source>
        <strain evidence="10">CBS 118394</strain>
    </source>
</reference>
<dbReference type="GO" id="GO:0031201">
    <property type="term" value="C:SNARE complex"/>
    <property type="evidence" value="ECO:0007669"/>
    <property type="project" value="TreeGrafter"/>
</dbReference>
<dbReference type="Pfam" id="PF00804">
    <property type="entry name" value="Syntaxin"/>
    <property type="match status" value="1"/>
</dbReference>
<gene>
    <name evidence="10" type="ORF">B0H66DRAFT_158608</name>
</gene>
<feature type="region of interest" description="Disordered" evidence="7">
    <location>
        <begin position="103"/>
        <end position="126"/>
    </location>
</feature>
<dbReference type="CDD" id="cd15849">
    <property type="entry name" value="SNARE_Sso1"/>
    <property type="match status" value="1"/>
</dbReference>
<dbReference type="GO" id="GO:0006887">
    <property type="term" value="P:exocytosis"/>
    <property type="evidence" value="ECO:0007669"/>
    <property type="project" value="TreeGrafter"/>
</dbReference>
<dbReference type="Pfam" id="PF05739">
    <property type="entry name" value="SNARE"/>
    <property type="match status" value="1"/>
</dbReference>
<feature type="compositionally biased region" description="Polar residues" evidence="7">
    <location>
        <begin position="106"/>
        <end position="126"/>
    </location>
</feature>
<evidence type="ECO:0000256" key="8">
    <source>
        <dbReference type="SAM" id="Phobius"/>
    </source>
</evidence>
<dbReference type="PROSITE" id="PS50192">
    <property type="entry name" value="T_SNARE"/>
    <property type="match status" value="1"/>
</dbReference>
<organism evidence="10 11">
    <name type="scientific">Apodospora peruviana</name>
    <dbReference type="NCBI Taxonomy" id="516989"/>
    <lineage>
        <taxon>Eukaryota</taxon>
        <taxon>Fungi</taxon>
        <taxon>Dikarya</taxon>
        <taxon>Ascomycota</taxon>
        <taxon>Pezizomycotina</taxon>
        <taxon>Sordariomycetes</taxon>
        <taxon>Sordariomycetidae</taxon>
        <taxon>Sordariales</taxon>
        <taxon>Lasiosphaeriaceae</taxon>
        <taxon>Apodospora</taxon>
    </lineage>
</organism>
<dbReference type="AlphaFoldDB" id="A0AAE0MBE6"/>
<dbReference type="GO" id="GO:0006886">
    <property type="term" value="P:intracellular protein transport"/>
    <property type="evidence" value="ECO:0007669"/>
    <property type="project" value="TreeGrafter"/>
</dbReference>
<comment type="similarity">
    <text evidence="2">Belongs to the syntaxin family.</text>
</comment>
<name>A0AAE0MBE6_9PEZI</name>
<feature type="compositionally biased region" description="Polar residues" evidence="7">
    <location>
        <begin position="1"/>
        <end position="17"/>
    </location>
</feature>
<dbReference type="PANTHER" id="PTHR19957">
    <property type="entry name" value="SYNTAXIN"/>
    <property type="match status" value="1"/>
</dbReference>
<evidence type="ECO:0000259" key="9">
    <source>
        <dbReference type="PROSITE" id="PS50192"/>
    </source>
</evidence>
<dbReference type="GO" id="GO:0000149">
    <property type="term" value="F:SNARE binding"/>
    <property type="evidence" value="ECO:0007669"/>
    <property type="project" value="TreeGrafter"/>
</dbReference>
<comment type="subcellular location">
    <subcellularLocation>
        <location evidence="1">Membrane</location>
        <topology evidence="1">Single-pass type IV membrane protein</topology>
    </subcellularLocation>
</comment>
<accession>A0AAE0MBE6</accession>
<dbReference type="InterPro" id="IPR000727">
    <property type="entry name" value="T_SNARE_dom"/>
</dbReference>
<feature type="compositionally biased region" description="Low complexity" evidence="7">
    <location>
        <begin position="18"/>
        <end position="59"/>
    </location>
</feature>
<dbReference type="SMART" id="SM00503">
    <property type="entry name" value="SynN"/>
    <property type="match status" value="1"/>
</dbReference>
<evidence type="ECO:0000256" key="5">
    <source>
        <dbReference type="ARBA" id="ARBA00023136"/>
    </source>
</evidence>
<evidence type="ECO:0000256" key="1">
    <source>
        <dbReference type="ARBA" id="ARBA00004211"/>
    </source>
</evidence>
<comment type="caution">
    <text evidence="10">The sequence shown here is derived from an EMBL/GenBank/DDBJ whole genome shotgun (WGS) entry which is preliminary data.</text>
</comment>
<dbReference type="InterPro" id="IPR010989">
    <property type="entry name" value="SNARE"/>
</dbReference>
<dbReference type="GO" id="GO:0006906">
    <property type="term" value="P:vesicle fusion"/>
    <property type="evidence" value="ECO:0007669"/>
    <property type="project" value="TreeGrafter"/>
</dbReference>
<dbReference type="GO" id="GO:0005484">
    <property type="term" value="F:SNAP receptor activity"/>
    <property type="evidence" value="ECO:0007669"/>
    <property type="project" value="TreeGrafter"/>
</dbReference>
<keyword evidence="4 8" id="KW-1133">Transmembrane helix</keyword>
<dbReference type="InterPro" id="IPR045242">
    <property type="entry name" value="Syntaxin"/>
</dbReference>
<evidence type="ECO:0000313" key="10">
    <source>
        <dbReference type="EMBL" id="KAK3326386.1"/>
    </source>
</evidence>
<dbReference type="GO" id="GO:0012505">
    <property type="term" value="C:endomembrane system"/>
    <property type="evidence" value="ECO:0007669"/>
    <property type="project" value="TreeGrafter"/>
</dbReference>
<evidence type="ECO:0000256" key="4">
    <source>
        <dbReference type="ARBA" id="ARBA00022989"/>
    </source>
</evidence>